<dbReference type="AlphaFoldDB" id="A0AAV4N977"/>
<evidence type="ECO:0000313" key="2">
    <source>
        <dbReference type="EMBL" id="GIX81008.1"/>
    </source>
</evidence>
<feature type="region of interest" description="Disordered" evidence="1">
    <location>
        <begin position="1"/>
        <end position="149"/>
    </location>
</feature>
<evidence type="ECO:0000256" key="1">
    <source>
        <dbReference type="SAM" id="MobiDB-lite"/>
    </source>
</evidence>
<proteinExistence type="predicted"/>
<dbReference type="EMBL" id="BPLR01020644">
    <property type="protein sequence ID" value="GIX81008.1"/>
    <property type="molecule type" value="Genomic_DNA"/>
</dbReference>
<organism evidence="2 3">
    <name type="scientific">Caerostris extrusa</name>
    <name type="common">Bark spider</name>
    <name type="synonym">Caerostris bankana</name>
    <dbReference type="NCBI Taxonomy" id="172846"/>
    <lineage>
        <taxon>Eukaryota</taxon>
        <taxon>Metazoa</taxon>
        <taxon>Ecdysozoa</taxon>
        <taxon>Arthropoda</taxon>
        <taxon>Chelicerata</taxon>
        <taxon>Arachnida</taxon>
        <taxon>Araneae</taxon>
        <taxon>Araneomorphae</taxon>
        <taxon>Entelegynae</taxon>
        <taxon>Araneoidea</taxon>
        <taxon>Araneidae</taxon>
        <taxon>Caerostris</taxon>
    </lineage>
</organism>
<feature type="compositionally biased region" description="Gly residues" evidence="1">
    <location>
        <begin position="88"/>
        <end position="101"/>
    </location>
</feature>
<comment type="caution">
    <text evidence="2">The sequence shown here is derived from an EMBL/GenBank/DDBJ whole genome shotgun (WGS) entry which is preliminary data.</text>
</comment>
<reference evidence="2 3" key="1">
    <citation type="submission" date="2021-06" db="EMBL/GenBank/DDBJ databases">
        <title>Caerostris extrusa draft genome.</title>
        <authorList>
            <person name="Kono N."/>
            <person name="Arakawa K."/>
        </authorList>
    </citation>
    <scope>NUCLEOTIDE SEQUENCE [LARGE SCALE GENOMIC DNA]</scope>
</reference>
<protein>
    <submittedName>
        <fullName evidence="2">Uncharacterized protein</fullName>
    </submittedName>
</protein>
<sequence>MLADGPLPYSGRGRPTRHQYTPCVLEMTLDSTIKKNKKKPKPPKKTKTTGGSPADAEDAVDDSPHSSSPTWACAPWSSVHHGGLRLQGPGGPIRGAEGLSGGEPEAGDREEAVGDHGQTQCPVQGQLDRTRGGRSAEVPEGVDSGRQGRLRWQGRPQSAVVFSGAFLYSLTVITTIGEYPLLSITLHLCE</sequence>
<feature type="compositionally biased region" description="Basic residues" evidence="1">
    <location>
        <begin position="34"/>
        <end position="47"/>
    </location>
</feature>
<keyword evidence="3" id="KW-1185">Reference proteome</keyword>
<accession>A0AAV4N977</accession>
<name>A0AAV4N977_CAEEX</name>
<evidence type="ECO:0000313" key="3">
    <source>
        <dbReference type="Proteomes" id="UP001054945"/>
    </source>
</evidence>
<gene>
    <name evidence="2" type="ORF">CEXT_168471</name>
</gene>
<dbReference type="Proteomes" id="UP001054945">
    <property type="component" value="Unassembled WGS sequence"/>
</dbReference>